<dbReference type="GO" id="GO:0005975">
    <property type="term" value="P:carbohydrate metabolic process"/>
    <property type="evidence" value="ECO:0007669"/>
    <property type="project" value="TreeGrafter"/>
</dbReference>
<sequence>MLRWQQTFNIGYVPNNVVPKVFMAVALDLRDDPNGIHPRTKLDVGYRLSRSGLAVAYGQQVEFQGPIVQNVAYSSGSQTINITYTAVSNIELRNPNGFEVCCQGSHCSSDTLWVPSTVLSKIGLEITLTLDSSCVGKQLYGLRYLWRETPCPFKQAAIYSYTDSNLPSPPYIKVF</sequence>
<reference evidence="1" key="1">
    <citation type="submission" date="2021-02" db="EMBL/GenBank/DDBJ databases">
        <authorList>
            <person name="Nowell W R."/>
        </authorList>
    </citation>
    <scope>NUCLEOTIDE SEQUENCE</scope>
</reference>
<evidence type="ECO:0000313" key="1">
    <source>
        <dbReference type="EMBL" id="CAF5036218.1"/>
    </source>
</evidence>
<dbReference type="AlphaFoldDB" id="A0A8S3DN59"/>
<proteinExistence type="predicted"/>
<dbReference type="Proteomes" id="UP000681967">
    <property type="component" value="Unassembled WGS sequence"/>
</dbReference>
<gene>
    <name evidence="1" type="ORF">BYL167_LOCUS56408</name>
    <name evidence="2" type="ORF">GIL414_LOCUS62418</name>
</gene>
<comment type="caution">
    <text evidence="1">The sequence shown here is derived from an EMBL/GenBank/DDBJ whole genome shotgun (WGS) entry which is preliminary data.</text>
</comment>
<dbReference type="EMBL" id="CAJOBJ010251428">
    <property type="protein sequence ID" value="CAF5094973.1"/>
    <property type="molecule type" value="Genomic_DNA"/>
</dbReference>
<dbReference type="GO" id="GO:0001681">
    <property type="term" value="F:sialate O-acetylesterase activity"/>
    <property type="evidence" value="ECO:0007669"/>
    <property type="project" value="InterPro"/>
</dbReference>
<dbReference type="PANTHER" id="PTHR22901:SF0">
    <property type="entry name" value="SIALATE O-ACETYLESTERASE"/>
    <property type="match status" value="1"/>
</dbReference>
<dbReference type="InterPro" id="IPR039329">
    <property type="entry name" value="SIAE"/>
</dbReference>
<dbReference type="SUPFAM" id="SSF52266">
    <property type="entry name" value="SGNH hydrolase"/>
    <property type="match status" value="1"/>
</dbReference>
<name>A0A8S3DN59_9BILA</name>
<dbReference type="EMBL" id="CAJOBH010222960">
    <property type="protein sequence ID" value="CAF5036218.1"/>
    <property type="molecule type" value="Genomic_DNA"/>
</dbReference>
<accession>A0A8S3DN59</accession>
<protein>
    <submittedName>
        <fullName evidence="1">Uncharacterized protein</fullName>
    </submittedName>
</protein>
<organism evidence="1 3">
    <name type="scientific">Rotaria magnacalcarata</name>
    <dbReference type="NCBI Taxonomy" id="392030"/>
    <lineage>
        <taxon>Eukaryota</taxon>
        <taxon>Metazoa</taxon>
        <taxon>Spiralia</taxon>
        <taxon>Gnathifera</taxon>
        <taxon>Rotifera</taxon>
        <taxon>Eurotatoria</taxon>
        <taxon>Bdelloidea</taxon>
        <taxon>Philodinida</taxon>
        <taxon>Philodinidae</taxon>
        <taxon>Rotaria</taxon>
    </lineage>
</organism>
<evidence type="ECO:0000313" key="3">
    <source>
        <dbReference type="Proteomes" id="UP000681967"/>
    </source>
</evidence>
<dbReference type="PANTHER" id="PTHR22901">
    <property type="entry name" value="SIALATE O-ACETYLESTERASE"/>
    <property type="match status" value="1"/>
</dbReference>
<evidence type="ECO:0000313" key="2">
    <source>
        <dbReference type="EMBL" id="CAF5094973.1"/>
    </source>
</evidence>
<dbReference type="Proteomes" id="UP000681720">
    <property type="component" value="Unassembled WGS sequence"/>
</dbReference>